<gene>
    <name evidence="2" type="ORF">OKW52_18705</name>
</gene>
<sequence>MVKPVEQLSLALPSAAAMGREDFLVAPSNATALAALDDPRGLPAGLTVLIGPPGSGKTHLAHVWAARVGAHWQTAETLVHTLPALLSEEAPRCVVIDDAQRLAQTPGEEALFHLVNHLRGKGQLLLTAPVPVRDWGLLLPDLVSRLSAAAHPALAEPDEGLLAAVLVKLFTDRQLRVEPALIDFLLSRMERSLAAAGDVVARLDRLGLQTKRRITRDLARQVLAADLDNPDPDAAS</sequence>
<dbReference type="PANTHER" id="PTHR30050:SF5">
    <property type="entry name" value="DNAA REGULATORY INACTIVATOR HDA"/>
    <property type="match status" value="1"/>
</dbReference>
<dbReference type="RefSeq" id="WP_264507043.1">
    <property type="nucleotide sequence ID" value="NZ_JAPDFL010000001.1"/>
</dbReference>
<dbReference type="Gene3D" id="3.40.50.300">
    <property type="entry name" value="P-loop containing nucleotide triphosphate hydrolases"/>
    <property type="match status" value="1"/>
</dbReference>
<proteinExistence type="predicted"/>
<dbReference type="Gene3D" id="1.10.8.60">
    <property type="match status" value="1"/>
</dbReference>
<dbReference type="InterPro" id="IPR027417">
    <property type="entry name" value="P-loop_NTPase"/>
</dbReference>
<evidence type="ECO:0000313" key="3">
    <source>
        <dbReference type="Proteomes" id="UP001208938"/>
    </source>
</evidence>
<dbReference type="Pfam" id="PF22688">
    <property type="entry name" value="Hda_lid"/>
    <property type="match status" value="1"/>
</dbReference>
<name>A0ABT3H394_9RHOB</name>
<organism evidence="2 3">
    <name type="scientific">Pararhodobacter zhoushanensis</name>
    <dbReference type="NCBI Taxonomy" id="2479545"/>
    <lineage>
        <taxon>Bacteria</taxon>
        <taxon>Pseudomonadati</taxon>
        <taxon>Pseudomonadota</taxon>
        <taxon>Alphaproteobacteria</taxon>
        <taxon>Rhodobacterales</taxon>
        <taxon>Paracoccaceae</taxon>
        <taxon>Pararhodobacter</taxon>
    </lineage>
</organism>
<evidence type="ECO:0000259" key="1">
    <source>
        <dbReference type="Pfam" id="PF22688"/>
    </source>
</evidence>
<dbReference type="SUPFAM" id="SSF52540">
    <property type="entry name" value="P-loop containing nucleoside triphosphate hydrolases"/>
    <property type="match status" value="1"/>
</dbReference>
<accession>A0ABT3H394</accession>
<dbReference type="InterPro" id="IPR055199">
    <property type="entry name" value="Hda_lid"/>
</dbReference>
<comment type="caution">
    <text evidence="2">The sequence shown here is derived from an EMBL/GenBank/DDBJ whole genome shotgun (WGS) entry which is preliminary data.</text>
</comment>
<dbReference type="Proteomes" id="UP001208938">
    <property type="component" value="Unassembled WGS sequence"/>
</dbReference>
<feature type="domain" description="Hda lid" evidence="1">
    <location>
        <begin position="171"/>
        <end position="223"/>
    </location>
</feature>
<reference evidence="2 3" key="1">
    <citation type="submission" date="2022-10" db="EMBL/GenBank/DDBJ databases">
        <title>Pararhodobacter sp. nov., isolated from marine algae.</title>
        <authorList>
            <person name="Choi B.J."/>
            <person name="Kim J.M."/>
            <person name="Lee J.K."/>
            <person name="Choi D.G."/>
            <person name="Jeon C.O."/>
        </authorList>
    </citation>
    <scope>NUCLEOTIDE SEQUENCE [LARGE SCALE GENOMIC DNA]</scope>
    <source>
        <strain evidence="2 3">ZQ420</strain>
    </source>
</reference>
<dbReference type="EMBL" id="JAPDFL010000001">
    <property type="protein sequence ID" value="MCW1934231.1"/>
    <property type="molecule type" value="Genomic_DNA"/>
</dbReference>
<protein>
    <submittedName>
        <fullName evidence="2">DnaA/Hda family protein</fullName>
    </submittedName>
</protein>
<evidence type="ECO:0000313" key="2">
    <source>
        <dbReference type="EMBL" id="MCW1934231.1"/>
    </source>
</evidence>
<dbReference type="PANTHER" id="PTHR30050">
    <property type="entry name" value="CHROMOSOMAL REPLICATION INITIATOR PROTEIN DNAA"/>
    <property type="match status" value="1"/>
</dbReference>
<keyword evidence="3" id="KW-1185">Reference proteome</keyword>